<dbReference type="PANTHER" id="PTHR46969">
    <property type="entry name" value="BIFUNCTIONAL PROTEIN HLDE"/>
    <property type="match status" value="1"/>
</dbReference>
<dbReference type="FunFam" id="3.40.1190.20:FF:000002">
    <property type="entry name" value="Bifunctional protein HldE"/>
    <property type="match status" value="1"/>
</dbReference>
<protein>
    <submittedName>
        <fullName evidence="4">D-glycero-beta-D-manno-heptose-7-phosphate kinase</fullName>
    </submittedName>
</protein>
<dbReference type="EMBL" id="DTHO01000065">
    <property type="protein sequence ID" value="HGG99978.1"/>
    <property type="molecule type" value="Genomic_DNA"/>
</dbReference>
<dbReference type="Pfam" id="PF00294">
    <property type="entry name" value="PfkB"/>
    <property type="match status" value="1"/>
</dbReference>
<dbReference type="GO" id="GO:0033786">
    <property type="term" value="F:heptose-1-phosphate adenylyltransferase activity"/>
    <property type="evidence" value="ECO:0007669"/>
    <property type="project" value="TreeGrafter"/>
</dbReference>
<gene>
    <name evidence="4" type="primary">rfaE1</name>
    <name evidence="4" type="ORF">ENV75_06005</name>
</gene>
<dbReference type="InterPro" id="IPR011611">
    <property type="entry name" value="PfkB_dom"/>
</dbReference>
<dbReference type="GO" id="GO:0016773">
    <property type="term" value="F:phosphotransferase activity, alcohol group as acceptor"/>
    <property type="evidence" value="ECO:0007669"/>
    <property type="project" value="InterPro"/>
</dbReference>
<evidence type="ECO:0000313" key="4">
    <source>
        <dbReference type="EMBL" id="HGG99978.1"/>
    </source>
</evidence>
<dbReference type="InterPro" id="IPR002173">
    <property type="entry name" value="Carboh/pur_kinase_PfkB_CS"/>
</dbReference>
<dbReference type="GO" id="GO:0005829">
    <property type="term" value="C:cytosol"/>
    <property type="evidence" value="ECO:0007669"/>
    <property type="project" value="TreeGrafter"/>
</dbReference>
<dbReference type="NCBIfam" id="TIGR02198">
    <property type="entry name" value="rfaE_dom_I"/>
    <property type="match status" value="1"/>
</dbReference>
<evidence type="ECO:0000256" key="1">
    <source>
        <dbReference type="ARBA" id="ARBA00022679"/>
    </source>
</evidence>
<dbReference type="PROSITE" id="PS00584">
    <property type="entry name" value="PFKB_KINASES_2"/>
    <property type="match status" value="1"/>
</dbReference>
<name>A0A7C4AK31_9BACT</name>
<evidence type="ECO:0000259" key="3">
    <source>
        <dbReference type="Pfam" id="PF00294"/>
    </source>
</evidence>
<feature type="domain" description="Carbohydrate kinase PfkB" evidence="3">
    <location>
        <begin position="16"/>
        <end position="315"/>
    </location>
</feature>
<dbReference type="GO" id="GO:0033785">
    <property type="term" value="F:heptose 7-phosphate kinase activity"/>
    <property type="evidence" value="ECO:0007669"/>
    <property type="project" value="TreeGrafter"/>
</dbReference>
<dbReference type="Gene3D" id="3.40.1190.20">
    <property type="match status" value="1"/>
</dbReference>
<keyword evidence="2 4" id="KW-0418">Kinase</keyword>
<evidence type="ECO:0000256" key="2">
    <source>
        <dbReference type="ARBA" id="ARBA00022777"/>
    </source>
</evidence>
<dbReference type="InterPro" id="IPR011913">
    <property type="entry name" value="RfaE_dom_I"/>
</dbReference>
<organism evidence="4">
    <name type="scientific">Thermodesulfovibrio aggregans</name>
    <dbReference type="NCBI Taxonomy" id="86166"/>
    <lineage>
        <taxon>Bacteria</taxon>
        <taxon>Pseudomonadati</taxon>
        <taxon>Nitrospirota</taxon>
        <taxon>Thermodesulfovibrionia</taxon>
        <taxon>Thermodesulfovibrionales</taxon>
        <taxon>Thermodesulfovibrionaceae</taxon>
        <taxon>Thermodesulfovibrio</taxon>
    </lineage>
</organism>
<dbReference type="PANTHER" id="PTHR46969:SF1">
    <property type="entry name" value="BIFUNCTIONAL PROTEIN HLDE"/>
    <property type="match status" value="1"/>
</dbReference>
<dbReference type="AlphaFoldDB" id="A0A7C4AK31"/>
<dbReference type="CDD" id="cd01172">
    <property type="entry name" value="RfaE_like"/>
    <property type="match status" value="1"/>
</dbReference>
<dbReference type="PROSITE" id="PS00583">
    <property type="entry name" value="PFKB_KINASES_1"/>
    <property type="match status" value="1"/>
</dbReference>
<dbReference type="InterPro" id="IPR029056">
    <property type="entry name" value="Ribokinase-like"/>
</dbReference>
<sequence length="331" mass="36595">MTINRIQQIFRKFRDRKILVIGDIILDRYIFGKVSRISPEAPVPVVEVYEEQYRLGGAANVANNIIALGGKVHLSGIIGKGAAGRIIRDLLHEKDIGQDYIFEDTRRTTVKTRIIGGNQQIVRFDIEDRKRLEGKSKEFFLSMIKKALKDFDAVIVSDYKKGVVSEELFRILVSYKKKNGLFIAVDPKIGHFRLYKNVSIITPNLAEASHGAELEIKDEKTLVKAGYNLLRKLSCDSVLITRGEEGMSLFERLDSEVRVSHLPTMAKKVFDVTGAGDTVIAAITLTHISGASLVDAARIANVAAGIVVGKLGTAVATQEEIIEVLKTSPYA</sequence>
<reference evidence="4" key="1">
    <citation type="journal article" date="2020" name="mSystems">
        <title>Genome- and Community-Level Interaction Insights into Carbon Utilization and Element Cycling Functions of Hydrothermarchaeota in Hydrothermal Sediment.</title>
        <authorList>
            <person name="Zhou Z."/>
            <person name="Liu Y."/>
            <person name="Xu W."/>
            <person name="Pan J."/>
            <person name="Luo Z.H."/>
            <person name="Li M."/>
        </authorList>
    </citation>
    <scope>NUCLEOTIDE SEQUENCE [LARGE SCALE GENOMIC DNA]</scope>
    <source>
        <strain evidence="4">SpSt-788</strain>
    </source>
</reference>
<proteinExistence type="predicted"/>
<accession>A0A7C4AK31</accession>
<keyword evidence="1" id="KW-0808">Transferase</keyword>
<dbReference type="SUPFAM" id="SSF53613">
    <property type="entry name" value="Ribokinase-like"/>
    <property type="match status" value="1"/>
</dbReference>
<comment type="caution">
    <text evidence="4">The sequence shown here is derived from an EMBL/GenBank/DDBJ whole genome shotgun (WGS) entry which is preliminary data.</text>
</comment>